<dbReference type="InterPro" id="IPR011053">
    <property type="entry name" value="Single_hybrid_motif"/>
</dbReference>
<evidence type="ECO:0000256" key="1">
    <source>
        <dbReference type="SAM" id="Phobius"/>
    </source>
</evidence>
<dbReference type="RefSeq" id="WP_046290459.1">
    <property type="nucleotide sequence ID" value="NZ_CP011253.3"/>
</dbReference>
<dbReference type="PANTHER" id="PTHR30386:SF28">
    <property type="entry name" value="EXPORTED PROTEIN"/>
    <property type="match status" value="1"/>
</dbReference>
<organism evidence="3 4">
    <name type="scientific">Pandoraea oxalativorans</name>
    <dbReference type="NCBI Taxonomy" id="573737"/>
    <lineage>
        <taxon>Bacteria</taxon>
        <taxon>Pseudomonadati</taxon>
        <taxon>Pseudomonadota</taxon>
        <taxon>Betaproteobacteria</taxon>
        <taxon>Burkholderiales</taxon>
        <taxon>Burkholderiaceae</taxon>
        <taxon>Pandoraea</taxon>
    </lineage>
</organism>
<dbReference type="Gene3D" id="2.40.30.170">
    <property type="match status" value="1"/>
</dbReference>
<keyword evidence="1" id="KW-0812">Transmembrane</keyword>
<dbReference type="SUPFAM" id="SSF51230">
    <property type="entry name" value="Single hybrid motif"/>
    <property type="match status" value="1"/>
</dbReference>
<accession>A0A0E3U626</accession>
<reference evidence="3" key="1">
    <citation type="submission" date="2016-06" db="EMBL/GenBank/DDBJ databases">
        <title>Pandoraea oxalativorans DSM 23570 Genome Sequencing.</title>
        <authorList>
            <person name="Ee R."/>
            <person name="Lim Y.-L."/>
            <person name="Yong D."/>
            <person name="Yin W.-F."/>
            <person name="Chan K.-G."/>
        </authorList>
    </citation>
    <scope>NUCLEOTIDE SEQUENCE</scope>
    <source>
        <strain evidence="3">DSM 23570</strain>
    </source>
</reference>
<dbReference type="Pfam" id="PF26002">
    <property type="entry name" value="Beta-barrel_AprE"/>
    <property type="match status" value="1"/>
</dbReference>
<dbReference type="OrthoDB" id="9775513at2"/>
<protein>
    <recommendedName>
        <fullName evidence="2">AprE-like beta-barrel domain-containing protein</fullName>
    </recommendedName>
</protein>
<dbReference type="KEGG" id="pox:MB84_05995"/>
<dbReference type="InterPro" id="IPR058982">
    <property type="entry name" value="Beta-barrel_AprE"/>
</dbReference>
<evidence type="ECO:0000313" key="3">
    <source>
        <dbReference type="EMBL" id="AKC69113.1"/>
    </source>
</evidence>
<dbReference type="InterPro" id="IPR050739">
    <property type="entry name" value="MFP"/>
</dbReference>
<feature type="transmembrane region" description="Helical" evidence="1">
    <location>
        <begin position="28"/>
        <end position="50"/>
    </location>
</feature>
<feature type="domain" description="AprE-like beta-barrel" evidence="2">
    <location>
        <begin position="298"/>
        <end position="395"/>
    </location>
</feature>
<dbReference type="Gene3D" id="2.40.50.100">
    <property type="match status" value="1"/>
</dbReference>
<dbReference type="AlphaFoldDB" id="A0A0E3U626"/>
<evidence type="ECO:0000259" key="2">
    <source>
        <dbReference type="Pfam" id="PF26002"/>
    </source>
</evidence>
<name>A0A0E3U626_9BURK</name>
<sequence length="416" mass="45890">MFRDEALAAGHPRWLGDVLLVQPLPIKVGAVGAALAACVVVAFLAFGTYTHRVAVVGRLMPASGVAKIYAPQSGVVTSRLVSEGQRVSRGDVLYVVSSERQQRAGEGVHASVTGQIAARAASLKADIEEMQRVHSITRHAQQTTVDTCKDEIVKLDALIRHQTHRVALAKENHERYTRLLAQDFVSRERAQEKHAQYLEQNARLSALQRERVVAVRALSEARRVFESMPLAQHRELTNSLRELAKVEQERVESEGKREFSVVSPVSGVATAIVAETGQNVSTSTPVASILPADVSLEAHLYVRSQAVGFLRRGDRVHLRYRAFAYQQYGHFVGVVTSVSEAALPHSELADVDAYEGRYGAQVPVYLVKVGIGDALSSRSRQLPLRAGMMLDADIMRETRRLYEWALHPLRSLGERI</sequence>
<dbReference type="HOGENOM" id="CLU_023976_4_2_4"/>
<keyword evidence="1" id="KW-1133">Transmembrane helix</keyword>
<dbReference type="PRINTS" id="PR01490">
    <property type="entry name" value="RTXTOXIND"/>
</dbReference>
<keyword evidence="4" id="KW-1185">Reference proteome</keyword>
<dbReference type="Proteomes" id="UP000035050">
    <property type="component" value="Chromosome"/>
</dbReference>
<evidence type="ECO:0000313" key="4">
    <source>
        <dbReference type="Proteomes" id="UP000035050"/>
    </source>
</evidence>
<gene>
    <name evidence="3" type="ORF">MB84_05995</name>
</gene>
<proteinExistence type="predicted"/>
<dbReference type="PANTHER" id="PTHR30386">
    <property type="entry name" value="MEMBRANE FUSION SUBUNIT OF EMRAB-TOLC MULTIDRUG EFFLUX PUMP"/>
    <property type="match status" value="1"/>
</dbReference>
<keyword evidence="1" id="KW-0472">Membrane</keyword>
<dbReference type="PATRIC" id="fig|573737.6.peg.2022"/>
<dbReference type="EMBL" id="CP011253">
    <property type="protein sequence ID" value="AKC69113.1"/>
    <property type="molecule type" value="Genomic_DNA"/>
</dbReference>